<feature type="compositionally biased region" description="Basic and acidic residues" evidence="1">
    <location>
        <begin position="184"/>
        <end position="194"/>
    </location>
</feature>
<evidence type="ECO:0000313" key="2">
    <source>
        <dbReference type="EMBL" id="KPM36358.1"/>
    </source>
</evidence>
<feature type="compositionally biased region" description="Gly residues" evidence="1">
    <location>
        <begin position="974"/>
        <end position="983"/>
    </location>
</feature>
<feature type="compositionally biased region" description="Polar residues" evidence="1">
    <location>
        <begin position="195"/>
        <end position="207"/>
    </location>
</feature>
<feature type="compositionally biased region" description="Basic and acidic residues" evidence="1">
    <location>
        <begin position="44"/>
        <end position="66"/>
    </location>
</feature>
<feature type="compositionally biased region" description="Polar residues" evidence="1">
    <location>
        <begin position="901"/>
        <end position="910"/>
    </location>
</feature>
<feature type="compositionally biased region" description="Basic and acidic residues" evidence="1">
    <location>
        <begin position="102"/>
        <end position="113"/>
    </location>
</feature>
<accession>A0A0P7ATN1</accession>
<feature type="compositionally biased region" description="Polar residues" evidence="1">
    <location>
        <begin position="129"/>
        <end position="140"/>
    </location>
</feature>
<proteinExistence type="predicted"/>
<reference evidence="2 3" key="1">
    <citation type="submission" date="2015-09" db="EMBL/GenBank/DDBJ databases">
        <title>Draft genome of a European isolate of the apple canker pathogen Neonectria ditissima.</title>
        <authorList>
            <person name="Gomez-Cortecero A."/>
            <person name="Harrison R.J."/>
            <person name="Armitage A.D."/>
        </authorList>
    </citation>
    <scope>NUCLEOTIDE SEQUENCE [LARGE SCALE GENOMIC DNA]</scope>
    <source>
        <strain evidence="2 3">R09/05</strain>
    </source>
</reference>
<feature type="region of interest" description="Disordered" evidence="1">
    <location>
        <begin position="891"/>
        <end position="998"/>
    </location>
</feature>
<feature type="compositionally biased region" description="Low complexity" evidence="1">
    <location>
        <begin position="16"/>
        <end position="28"/>
    </location>
</feature>
<feature type="compositionally biased region" description="Basic and acidic residues" evidence="1">
    <location>
        <begin position="143"/>
        <end position="152"/>
    </location>
</feature>
<dbReference type="AlphaFoldDB" id="A0A0P7ATN1"/>
<feature type="compositionally biased region" description="Basic and acidic residues" evidence="1">
    <location>
        <begin position="210"/>
        <end position="226"/>
    </location>
</feature>
<feature type="region of interest" description="Disordered" evidence="1">
    <location>
        <begin position="1"/>
        <end position="581"/>
    </location>
</feature>
<feature type="compositionally biased region" description="Gly residues" evidence="1">
    <location>
        <begin position="777"/>
        <end position="787"/>
    </location>
</feature>
<organism evidence="2 3">
    <name type="scientific">Neonectria ditissima</name>
    <dbReference type="NCBI Taxonomy" id="78410"/>
    <lineage>
        <taxon>Eukaryota</taxon>
        <taxon>Fungi</taxon>
        <taxon>Dikarya</taxon>
        <taxon>Ascomycota</taxon>
        <taxon>Pezizomycotina</taxon>
        <taxon>Sordariomycetes</taxon>
        <taxon>Hypocreomycetidae</taxon>
        <taxon>Hypocreales</taxon>
        <taxon>Nectriaceae</taxon>
        <taxon>Neonectria</taxon>
    </lineage>
</organism>
<keyword evidence="3" id="KW-1185">Reference proteome</keyword>
<dbReference type="OrthoDB" id="5102945at2759"/>
<feature type="compositionally biased region" description="Polar residues" evidence="1">
    <location>
        <begin position="742"/>
        <end position="761"/>
    </location>
</feature>
<feature type="compositionally biased region" description="Basic and acidic residues" evidence="1">
    <location>
        <begin position="325"/>
        <end position="338"/>
    </location>
</feature>
<feature type="compositionally biased region" description="Polar residues" evidence="1">
    <location>
        <begin position="698"/>
        <end position="707"/>
    </location>
</feature>
<feature type="compositionally biased region" description="Basic and acidic residues" evidence="1">
    <location>
        <begin position="911"/>
        <end position="933"/>
    </location>
</feature>
<feature type="compositionally biased region" description="Polar residues" evidence="1">
    <location>
        <begin position="550"/>
        <end position="575"/>
    </location>
</feature>
<feature type="compositionally biased region" description="Basic and acidic residues" evidence="1">
    <location>
        <begin position="1"/>
        <end position="15"/>
    </location>
</feature>
<dbReference type="EMBL" id="LKCW01000206">
    <property type="protein sequence ID" value="KPM36358.1"/>
    <property type="molecule type" value="Genomic_DNA"/>
</dbReference>
<dbReference type="Proteomes" id="UP000050424">
    <property type="component" value="Unassembled WGS sequence"/>
</dbReference>
<feature type="compositionally biased region" description="Basic and acidic residues" evidence="1">
    <location>
        <begin position="349"/>
        <end position="364"/>
    </location>
</feature>
<feature type="compositionally biased region" description="Polar residues" evidence="1">
    <location>
        <begin position="313"/>
        <end position="323"/>
    </location>
</feature>
<feature type="compositionally biased region" description="Low complexity" evidence="1">
    <location>
        <begin position="398"/>
        <end position="413"/>
    </location>
</feature>
<comment type="caution">
    <text evidence="2">The sequence shown here is derived from an EMBL/GenBank/DDBJ whole genome shotgun (WGS) entry which is preliminary data.</text>
</comment>
<evidence type="ECO:0000256" key="1">
    <source>
        <dbReference type="SAM" id="MobiDB-lite"/>
    </source>
</evidence>
<feature type="compositionally biased region" description="Basic and acidic residues" evidence="1">
    <location>
        <begin position="790"/>
        <end position="808"/>
    </location>
</feature>
<gene>
    <name evidence="2" type="ORF">AK830_g10203</name>
</gene>
<feature type="compositionally biased region" description="Low complexity" evidence="1">
    <location>
        <begin position="79"/>
        <end position="100"/>
    </location>
</feature>
<feature type="region of interest" description="Disordered" evidence="1">
    <location>
        <begin position="593"/>
        <end position="879"/>
    </location>
</feature>
<feature type="compositionally biased region" description="Polar residues" evidence="1">
    <location>
        <begin position="516"/>
        <end position="528"/>
    </location>
</feature>
<feature type="compositionally biased region" description="Low complexity" evidence="1">
    <location>
        <begin position="288"/>
        <end position="302"/>
    </location>
</feature>
<feature type="compositionally biased region" description="Basic and acidic residues" evidence="1">
    <location>
        <begin position="278"/>
        <end position="287"/>
    </location>
</feature>
<sequence>MEKIKEVLRGGDSNKDTTTTDSSDYSNTPGTYPETPGADATATGHEHNKLHKPDDPRGWSAEERAARGHGYTDSGVGITDTQTDPSYTQQPYTQQPVSSTFDDQKAVPREDHVTQGSSFTEKTEEPGYDSTTAGATTSLPSRPHHEITDSHPEGASGTEEGQHPYWGSLPQGEGVYNTVTGHGSTEHDQLRSRQTDPSSVAATSQLLDNDPERSAHQRALPEDVTRTEGVGSSQNLSQGQDLQGRTLGSQGLERTGQQGDSFGSQNLQSQGLQGENLGEQRDSHYKEGLTGAAAAGATGLGAHELSKRHDNNNLRQTSETQAPHHSHEDHDKVHKESRGFPLLGRGSKTHHEETTATQEPKENKFGSLFHRSHDKDPADRSQNLEGGEQDHRHGKAGEGIALAGAGGAAAYAASRDRDHDRENRDTSFGGQQHGSTAQDPSLLTRSTQPGSGQYDELSSSTPSGVRTEGTPLQSTAQRGQGPYDELSSGTSSGVRTEGIPHQSTAQRGQGPYDELSSGTPSGTRTEGTSHAYEPTSEYGTGQHGTGQHGNLSSGAGFQPQDSTFSPSRESTQGDSHTGAYTAAGLGAAGLGAGALAAQHHKRSDDLAEQSTASQKDVQPTSQTSDLTSPTSFGDNTTRSQDHSSTDSGVPREKELLDNSNLPEKPMTRLANKGEYNTLASGTPSGVKIDDDDVAEDTTIPNRSATETSRGHDIESKAAAGLGAAGLGAGAYEATRHRDTPEHSQVSHPNTIGQTQSQTQAPFGTEHERDYKPAAGVGAAGLGAGGLGAADAHDHRRPEEKHFDNKPFEGESLDQLGQQSQRAPLSHSQDDPFSQSQTQRDPLRSQQEGYSQSQRDPLSQTGGDNDLAREDDSNRGLYAGAAGLGAAGFGAAAYSSRKPEQETAQGQYNQPTDRESFGQEQRDPLSQDSHRDARAAATTAFGAHHPQGSTFNSQSDEPSFKQSTQNQGQSLAAGSLGGIGGGGSDRVTHTCTGCGKENDISDYITNALKGRNN</sequence>
<feature type="compositionally biased region" description="Basic and acidic residues" evidence="1">
    <location>
        <begin position="414"/>
        <end position="425"/>
    </location>
</feature>
<feature type="compositionally biased region" description="Polar residues" evidence="1">
    <location>
        <begin position="426"/>
        <end position="478"/>
    </location>
</feature>
<feature type="compositionally biased region" description="Basic and acidic residues" evidence="1">
    <location>
        <begin position="639"/>
        <end position="656"/>
    </location>
</feature>
<feature type="compositionally biased region" description="Low complexity" evidence="1">
    <location>
        <begin position="263"/>
        <end position="277"/>
    </location>
</feature>
<protein>
    <submittedName>
        <fullName evidence="2">Uncharacterized protein</fullName>
    </submittedName>
</protein>
<feature type="compositionally biased region" description="Polar residues" evidence="1">
    <location>
        <begin position="608"/>
        <end position="638"/>
    </location>
</feature>
<feature type="compositionally biased region" description="Polar residues" evidence="1">
    <location>
        <begin position="230"/>
        <end position="249"/>
    </location>
</feature>
<feature type="compositionally biased region" description="Polar residues" evidence="1">
    <location>
        <begin position="946"/>
        <end position="965"/>
    </location>
</feature>
<name>A0A0P7ATN1_9HYPO</name>
<evidence type="ECO:0000313" key="3">
    <source>
        <dbReference type="Proteomes" id="UP000050424"/>
    </source>
</evidence>
<feature type="compositionally biased region" description="Polar residues" evidence="1">
    <location>
        <begin position="814"/>
        <end position="862"/>
    </location>
</feature>